<keyword evidence="6" id="KW-0067">ATP-binding</keyword>
<evidence type="ECO:0000256" key="7">
    <source>
        <dbReference type="ARBA" id="ARBA00047899"/>
    </source>
</evidence>
<keyword evidence="5" id="KW-0418">Kinase</keyword>
<evidence type="ECO:0000256" key="1">
    <source>
        <dbReference type="ARBA" id="ARBA00012513"/>
    </source>
</evidence>
<evidence type="ECO:0000256" key="8">
    <source>
        <dbReference type="ARBA" id="ARBA00048679"/>
    </source>
</evidence>
<keyword evidence="4" id="KW-0547">Nucleotide-binding</keyword>
<evidence type="ECO:0000256" key="6">
    <source>
        <dbReference type="ARBA" id="ARBA00022840"/>
    </source>
</evidence>
<reference evidence="10" key="1">
    <citation type="submission" date="2023-03" db="EMBL/GenBank/DDBJ databases">
        <title>Massive genome expansion in bonnet fungi (Mycena s.s.) driven by repeated elements and novel gene families across ecological guilds.</title>
        <authorList>
            <consortium name="Lawrence Berkeley National Laboratory"/>
            <person name="Harder C.B."/>
            <person name="Miyauchi S."/>
            <person name="Viragh M."/>
            <person name="Kuo A."/>
            <person name="Thoen E."/>
            <person name="Andreopoulos B."/>
            <person name="Lu D."/>
            <person name="Skrede I."/>
            <person name="Drula E."/>
            <person name="Henrissat B."/>
            <person name="Morin E."/>
            <person name="Kohler A."/>
            <person name="Barry K."/>
            <person name="LaButti K."/>
            <person name="Morin E."/>
            <person name="Salamov A."/>
            <person name="Lipzen A."/>
            <person name="Mereny Z."/>
            <person name="Hegedus B."/>
            <person name="Baldrian P."/>
            <person name="Stursova M."/>
            <person name="Weitz H."/>
            <person name="Taylor A."/>
            <person name="Grigoriev I.V."/>
            <person name="Nagy L.G."/>
            <person name="Martin F."/>
            <person name="Kauserud H."/>
        </authorList>
    </citation>
    <scope>NUCLEOTIDE SEQUENCE</scope>
    <source>
        <strain evidence="10">CBHHK067</strain>
    </source>
</reference>
<organism evidence="10 11">
    <name type="scientific">Mycena rosella</name>
    <name type="common">Pink bonnet</name>
    <name type="synonym">Agaricus rosellus</name>
    <dbReference type="NCBI Taxonomy" id="1033263"/>
    <lineage>
        <taxon>Eukaryota</taxon>
        <taxon>Fungi</taxon>
        <taxon>Dikarya</taxon>
        <taxon>Basidiomycota</taxon>
        <taxon>Agaricomycotina</taxon>
        <taxon>Agaricomycetes</taxon>
        <taxon>Agaricomycetidae</taxon>
        <taxon>Agaricales</taxon>
        <taxon>Marasmiineae</taxon>
        <taxon>Mycenaceae</taxon>
        <taxon>Mycena</taxon>
    </lineage>
</organism>
<dbReference type="InterPro" id="IPR011009">
    <property type="entry name" value="Kinase-like_dom_sf"/>
</dbReference>
<dbReference type="EC" id="2.7.11.1" evidence="1"/>
<accession>A0AAD7H1L8</accession>
<keyword evidence="11" id="KW-1185">Reference proteome</keyword>
<gene>
    <name evidence="10" type="ORF">B0H17DRAFT_915563</name>
</gene>
<dbReference type="GO" id="GO:0004674">
    <property type="term" value="F:protein serine/threonine kinase activity"/>
    <property type="evidence" value="ECO:0007669"/>
    <property type="project" value="UniProtKB-KW"/>
</dbReference>
<dbReference type="PROSITE" id="PS50011">
    <property type="entry name" value="PROTEIN_KINASE_DOM"/>
    <property type="match status" value="1"/>
</dbReference>
<evidence type="ECO:0000313" key="10">
    <source>
        <dbReference type="EMBL" id="KAJ7709800.1"/>
    </source>
</evidence>
<evidence type="ECO:0000259" key="9">
    <source>
        <dbReference type="PROSITE" id="PS50011"/>
    </source>
</evidence>
<dbReference type="SUPFAM" id="SSF56112">
    <property type="entry name" value="Protein kinase-like (PK-like)"/>
    <property type="match status" value="1"/>
</dbReference>
<comment type="caution">
    <text evidence="10">The sequence shown here is derived from an EMBL/GenBank/DDBJ whole genome shotgun (WGS) entry which is preliminary data.</text>
</comment>
<dbReference type="InterPro" id="IPR000719">
    <property type="entry name" value="Prot_kinase_dom"/>
</dbReference>
<dbReference type="AlphaFoldDB" id="A0AAD7H1L8"/>
<comment type="catalytic activity">
    <reaction evidence="8">
        <text>L-seryl-[protein] + ATP = O-phospho-L-seryl-[protein] + ADP + H(+)</text>
        <dbReference type="Rhea" id="RHEA:17989"/>
        <dbReference type="Rhea" id="RHEA-COMP:9863"/>
        <dbReference type="Rhea" id="RHEA-COMP:11604"/>
        <dbReference type="ChEBI" id="CHEBI:15378"/>
        <dbReference type="ChEBI" id="CHEBI:29999"/>
        <dbReference type="ChEBI" id="CHEBI:30616"/>
        <dbReference type="ChEBI" id="CHEBI:83421"/>
        <dbReference type="ChEBI" id="CHEBI:456216"/>
        <dbReference type="EC" id="2.7.11.1"/>
    </reaction>
</comment>
<sequence>MKITRRIQILERLGAIHQQGLLHGDFAERNVLLHEGDIRIIDFDQSESGHDCQCTMNFRPGEKLPNIEEFGCDQLWEVCRSELRIWDTTTGRSSRFVPDTLIYCWTFQIYNLIPHIISAVPRPQRR</sequence>
<evidence type="ECO:0000256" key="2">
    <source>
        <dbReference type="ARBA" id="ARBA00022527"/>
    </source>
</evidence>
<keyword evidence="3" id="KW-0808">Transferase</keyword>
<evidence type="ECO:0000256" key="5">
    <source>
        <dbReference type="ARBA" id="ARBA00022777"/>
    </source>
</evidence>
<dbReference type="InterPro" id="IPR008266">
    <property type="entry name" value="Tyr_kinase_AS"/>
</dbReference>
<dbReference type="PROSITE" id="PS00109">
    <property type="entry name" value="PROTEIN_KINASE_TYR"/>
    <property type="match status" value="1"/>
</dbReference>
<keyword evidence="2" id="KW-0723">Serine/threonine-protein kinase</keyword>
<dbReference type="Gene3D" id="1.10.510.10">
    <property type="entry name" value="Transferase(Phosphotransferase) domain 1"/>
    <property type="match status" value="1"/>
</dbReference>
<dbReference type="InterPro" id="IPR018934">
    <property type="entry name" value="RIO_dom"/>
</dbReference>
<evidence type="ECO:0000313" key="11">
    <source>
        <dbReference type="Proteomes" id="UP001221757"/>
    </source>
</evidence>
<name>A0AAD7H1L8_MYCRO</name>
<proteinExistence type="predicted"/>
<dbReference type="GO" id="GO:0005524">
    <property type="term" value="F:ATP binding"/>
    <property type="evidence" value="ECO:0007669"/>
    <property type="project" value="UniProtKB-KW"/>
</dbReference>
<comment type="catalytic activity">
    <reaction evidence="7">
        <text>L-threonyl-[protein] + ATP = O-phospho-L-threonyl-[protein] + ADP + H(+)</text>
        <dbReference type="Rhea" id="RHEA:46608"/>
        <dbReference type="Rhea" id="RHEA-COMP:11060"/>
        <dbReference type="Rhea" id="RHEA-COMP:11605"/>
        <dbReference type="ChEBI" id="CHEBI:15378"/>
        <dbReference type="ChEBI" id="CHEBI:30013"/>
        <dbReference type="ChEBI" id="CHEBI:30616"/>
        <dbReference type="ChEBI" id="CHEBI:61977"/>
        <dbReference type="ChEBI" id="CHEBI:456216"/>
        <dbReference type="EC" id="2.7.11.1"/>
    </reaction>
</comment>
<evidence type="ECO:0000256" key="3">
    <source>
        <dbReference type="ARBA" id="ARBA00022679"/>
    </source>
</evidence>
<feature type="domain" description="Protein kinase" evidence="9">
    <location>
        <begin position="1"/>
        <end position="126"/>
    </location>
</feature>
<dbReference type="Proteomes" id="UP001221757">
    <property type="component" value="Unassembled WGS sequence"/>
</dbReference>
<dbReference type="EMBL" id="JARKIE010000002">
    <property type="protein sequence ID" value="KAJ7709800.1"/>
    <property type="molecule type" value="Genomic_DNA"/>
</dbReference>
<protein>
    <recommendedName>
        <fullName evidence="1">non-specific serine/threonine protein kinase</fullName>
        <ecNumber evidence="1">2.7.11.1</ecNumber>
    </recommendedName>
</protein>
<evidence type="ECO:0000256" key="4">
    <source>
        <dbReference type="ARBA" id="ARBA00022741"/>
    </source>
</evidence>
<dbReference type="Pfam" id="PF01163">
    <property type="entry name" value="RIO1"/>
    <property type="match status" value="1"/>
</dbReference>